<evidence type="ECO:0000256" key="1">
    <source>
        <dbReference type="SAM" id="MobiDB-lite"/>
    </source>
</evidence>
<dbReference type="EMBL" id="SESI01000001">
    <property type="protein sequence ID" value="TQQ82358.1"/>
    <property type="molecule type" value="Genomic_DNA"/>
</dbReference>
<reference evidence="2 3" key="1">
    <citation type="submission" date="2019-02" db="EMBL/GenBank/DDBJ databases">
        <title>Halonotius sp. a new haloqrchaeon isolated from saline water.</title>
        <authorList>
            <person name="Duran-Viseras A."/>
            <person name="Sanchez-Porro C."/>
            <person name="Ventosa A."/>
        </authorList>
    </citation>
    <scope>NUCLEOTIDE SEQUENCE [LARGE SCALE GENOMIC DNA]</scope>
    <source>
        <strain evidence="2 3">F9-27</strain>
    </source>
</reference>
<evidence type="ECO:0000313" key="2">
    <source>
        <dbReference type="EMBL" id="TQQ82358.1"/>
    </source>
</evidence>
<feature type="region of interest" description="Disordered" evidence="1">
    <location>
        <begin position="1"/>
        <end position="24"/>
    </location>
</feature>
<organism evidence="2 3">
    <name type="scientific">Halonotius roseus</name>
    <dbReference type="NCBI Taxonomy" id="2511997"/>
    <lineage>
        <taxon>Archaea</taxon>
        <taxon>Methanobacteriati</taxon>
        <taxon>Methanobacteriota</taxon>
        <taxon>Stenosarchaea group</taxon>
        <taxon>Halobacteria</taxon>
        <taxon>Halobacteriales</taxon>
        <taxon>Haloferacaceae</taxon>
        <taxon>Halonotius</taxon>
    </lineage>
</organism>
<accession>A0A544QSE5</accession>
<comment type="caution">
    <text evidence="2">The sequence shown here is derived from an EMBL/GenBank/DDBJ whole genome shotgun (WGS) entry which is preliminary data.</text>
</comment>
<dbReference type="Proteomes" id="UP000315385">
    <property type="component" value="Unassembled WGS sequence"/>
</dbReference>
<feature type="compositionally biased region" description="Low complexity" evidence="1">
    <location>
        <begin position="15"/>
        <end position="24"/>
    </location>
</feature>
<sequence length="66" mass="7448">MSRPADETEGDIEHLLTSSESSSLRDQMRQFIEANGGEIDLKAERKIGTDDDMLSSVVIDNRDEHR</sequence>
<dbReference type="AlphaFoldDB" id="A0A544QSE5"/>
<evidence type="ECO:0000313" key="3">
    <source>
        <dbReference type="Proteomes" id="UP000315385"/>
    </source>
</evidence>
<dbReference type="RefSeq" id="WP_142443005.1">
    <property type="nucleotide sequence ID" value="NZ_SESI01000001.1"/>
</dbReference>
<feature type="compositionally biased region" description="Basic and acidic residues" evidence="1">
    <location>
        <begin position="1"/>
        <end position="14"/>
    </location>
</feature>
<protein>
    <submittedName>
        <fullName evidence="2">Uncharacterized protein</fullName>
    </submittedName>
</protein>
<gene>
    <name evidence="2" type="ORF">EWF95_05390</name>
</gene>
<keyword evidence="3" id="KW-1185">Reference proteome</keyword>
<name>A0A544QSE5_9EURY</name>
<proteinExistence type="predicted"/>